<sequence length="622" mass="66019">MTRKDNSAHGGTHDVAAKALSPQLIDQIRQAHQHLSTVLCDLDPVNTAAPARPALSSLGHVPQLNDTTSGGAGGAGGVDAKRISELERETERLQTALHDLQQRYDTERHGWIAFKEWWLGAVEKRERKRKRKASRDTRTDPDRDAASGGGGGSGGDATRRGAATATATAMRLSDHERELCRRVGVDIDAIVTSSSTTATTTTTTATAAAEAHGADKENASRRRGAPDSPERQPSSSIVLPLMARRPSPSKSPPGEAGPVGRKEAGNPTPGAEAARESTTATPAPARRLPLLDRQPQSDRPRSRVAELAASSTRRGAQVSAATDAAVAAAVTTPSKASCAATRADRLRAEDGGNVTRSEPRLGVIRALADSPPSSPPKAPASTSARAPSASGVAAPETPSQFRARVRASRAAELEALTADPLRNKGKGRYAREVPQVDGQGSTAGASTTTATKTINQEYRIDAERNAGVGHAFVGSERKRSTRKQMHGLDCDCCRDYWENIGPLPPKAGPVRARAAQRGTKEGGGGEGGGEAEGDGEGEEEEAEEKDADADAAAARREAEIQARRQATSRHRAWGLPDTTPPGYWNINFPDTQQQDEINAQARLETERKRRRIAADPRFVKRR</sequence>
<feature type="compositionally biased region" description="Low complexity" evidence="4">
    <location>
        <begin position="160"/>
        <end position="169"/>
    </location>
</feature>
<dbReference type="Proteomes" id="UP000323386">
    <property type="component" value="Unassembled WGS sequence"/>
</dbReference>
<dbReference type="GO" id="GO:0010792">
    <property type="term" value="P:DNA double-strand break processing involved in repair via single-strand annealing"/>
    <property type="evidence" value="ECO:0007669"/>
    <property type="project" value="TreeGrafter"/>
</dbReference>
<keyword evidence="2" id="KW-0227">DNA damage</keyword>
<dbReference type="GO" id="GO:0003684">
    <property type="term" value="F:damaged DNA binding"/>
    <property type="evidence" value="ECO:0007669"/>
    <property type="project" value="TreeGrafter"/>
</dbReference>
<dbReference type="AlphaFoldDB" id="A0A5C3EZZ2"/>
<name>A0A5C3EZZ2_9BASI</name>
<feature type="compositionally biased region" description="Basic and acidic residues" evidence="4">
    <location>
        <begin position="134"/>
        <end position="145"/>
    </location>
</feature>
<dbReference type="PANTHER" id="PTHR15107:SF0">
    <property type="entry name" value="DNA ENDONUCLEASE ACTIVATOR CTP1 C-TERMINAL DOMAIN-CONTAINING PROTEIN"/>
    <property type="match status" value="1"/>
</dbReference>
<evidence type="ECO:0000313" key="7">
    <source>
        <dbReference type="Proteomes" id="UP000323386"/>
    </source>
</evidence>
<feature type="region of interest" description="Disordered" evidence="4">
    <location>
        <begin position="196"/>
        <end position="450"/>
    </location>
</feature>
<keyword evidence="3" id="KW-0539">Nucleus</keyword>
<gene>
    <name evidence="6" type="ORF">PSFLO_02868</name>
</gene>
<keyword evidence="7" id="KW-1185">Reference proteome</keyword>
<feature type="compositionally biased region" description="Basic and acidic residues" evidence="4">
    <location>
        <begin position="295"/>
        <end position="304"/>
    </location>
</feature>
<protein>
    <recommendedName>
        <fullName evidence="5">DNA endonuclease activator Ctp1 C-terminal domain-containing protein</fullName>
    </recommendedName>
</protein>
<feature type="region of interest" description="Disordered" evidence="4">
    <location>
        <begin position="502"/>
        <end position="594"/>
    </location>
</feature>
<comment type="subcellular location">
    <subcellularLocation>
        <location evidence="1">Nucleus</location>
    </subcellularLocation>
</comment>
<organism evidence="6 7">
    <name type="scientific">Pseudozyma flocculosa</name>
    <dbReference type="NCBI Taxonomy" id="84751"/>
    <lineage>
        <taxon>Eukaryota</taxon>
        <taxon>Fungi</taxon>
        <taxon>Dikarya</taxon>
        <taxon>Basidiomycota</taxon>
        <taxon>Ustilaginomycotina</taxon>
        <taxon>Ustilaginomycetes</taxon>
        <taxon>Ustilaginales</taxon>
        <taxon>Ustilaginaceae</taxon>
        <taxon>Pseudozyma</taxon>
    </lineage>
</organism>
<dbReference type="InterPro" id="IPR033316">
    <property type="entry name" value="RBBP8-like"/>
</dbReference>
<dbReference type="InterPro" id="IPR013882">
    <property type="entry name" value="Ctp1_C"/>
</dbReference>
<feature type="region of interest" description="Disordered" evidence="4">
    <location>
        <begin position="57"/>
        <end position="78"/>
    </location>
</feature>
<dbReference type="EMBL" id="OOIP01000007">
    <property type="protein sequence ID" value="SPO37395.1"/>
    <property type="molecule type" value="Genomic_DNA"/>
</dbReference>
<dbReference type="OrthoDB" id="5801062at2759"/>
<evidence type="ECO:0000256" key="3">
    <source>
        <dbReference type="ARBA" id="ARBA00023242"/>
    </source>
</evidence>
<dbReference type="PANTHER" id="PTHR15107">
    <property type="entry name" value="RETINOBLASTOMA BINDING PROTEIN 8"/>
    <property type="match status" value="1"/>
</dbReference>
<feature type="compositionally biased region" description="Low complexity" evidence="4">
    <location>
        <begin position="316"/>
        <end position="337"/>
    </location>
</feature>
<feature type="compositionally biased region" description="Low complexity" evidence="4">
    <location>
        <begin position="196"/>
        <end position="209"/>
    </location>
</feature>
<feature type="compositionally biased region" description="Low complexity" evidence="4">
    <location>
        <begin position="440"/>
        <end position="450"/>
    </location>
</feature>
<dbReference type="Pfam" id="PF08573">
    <property type="entry name" value="SAE2"/>
    <property type="match status" value="1"/>
</dbReference>
<feature type="compositionally biased region" description="Acidic residues" evidence="4">
    <location>
        <begin position="529"/>
        <end position="549"/>
    </location>
</feature>
<reference evidence="6 7" key="1">
    <citation type="submission" date="2018-03" db="EMBL/GenBank/DDBJ databases">
        <authorList>
            <person name="Guldener U."/>
        </authorList>
    </citation>
    <scope>NUCLEOTIDE SEQUENCE [LARGE SCALE GENOMIC DNA]</scope>
    <source>
        <strain evidence="6 7">DAOM196992</strain>
    </source>
</reference>
<feature type="compositionally biased region" description="Basic and acidic residues" evidence="4">
    <location>
        <begin position="553"/>
        <end position="562"/>
    </location>
</feature>
<evidence type="ECO:0000256" key="2">
    <source>
        <dbReference type="ARBA" id="ARBA00022763"/>
    </source>
</evidence>
<feature type="region of interest" description="Disordered" evidence="4">
    <location>
        <begin position="125"/>
        <end position="170"/>
    </location>
</feature>
<dbReference type="GO" id="GO:0005634">
    <property type="term" value="C:nucleus"/>
    <property type="evidence" value="ECO:0007669"/>
    <property type="project" value="UniProtKB-SubCell"/>
</dbReference>
<feature type="domain" description="DNA endonuclease activator Ctp1 C-terminal" evidence="5">
    <location>
        <begin position="476"/>
        <end position="593"/>
    </location>
</feature>
<evidence type="ECO:0000256" key="4">
    <source>
        <dbReference type="SAM" id="MobiDB-lite"/>
    </source>
</evidence>
<evidence type="ECO:0000256" key="1">
    <source>
        <dbReference type="ARBA" id="ARBA00004123"/>
    </source>
</evidence>
<evidence type="ECO:0000259" key="5">
    <source>
        <dbReference type="Pfam" id="PF08573"/>
    </source>
</evidence>
<proteinExistence type="predicted"/>
<feature type="compositionally biased region" description="Basic and acidic residues" evidence="4">
    <location>
        <begin position="212"/>
        <end position="230"/>
    </location>
</feature>
<accession>A0A5C3EZZ2</accession>
<evidence type="ECO:0000313" key="6">
    <source>
        <dbReference type="EMBL" id="SPO37395.1"/>
    </source>
</evidence>
<feature type="compositionally biased region" description="Low complexity" evidence="4">
    <location>
        <begin position="379"/>
        <end position="390"/>
    </location>
</feature>